<dbReference type="SMART" id="SM00530">
    <property type="entry name" value="HTH_XRE"/>
    <property type="match status" value="1"/>
</dbReference>
<name>A0A193CCD8_AMYOR</name>
<dbReference type="Pfam" id="PF17765">
    <property type="entry name" value="MLTR_LBD"/>
    <property type="match status" value="1"/>
</dbReference>
<evidence type="ECO:0000313" key="2">
    <source>
        <dbReference type="EMBL" id="ANN21970.1"/>
    </source>
</evidence>
<proteinExistence type="predicted"/>
<evidence type="ECO:0000313" key="3">
    <source>
        <dbReference type="Proteomes" id="UP000093695"/>
    </source>
</evidence>
<dbReference type="SUPFAM" id="SSF47413">
    <property type="entry name" value="lambda repressor-like DNA-binding domains"/>
    <property type="match status" value="1"/>
</dbReference>
<dbReference type="PANTHER" id="PTHR35010:SF2">
    <property type="entry name" value="BLL4672 PROTEIN"/>
    <property type="match status" value="1"/>
</dbReference>
<dbReference type="EMBL" id="CP016174">
    <property type="protein sequence ID" value="ANN21970.1"/>
    <property type="molecule type" value="Genomic_DNA"/>
</dbReference>
<accession>A0A193CCD8</accession>
<dbReference type="Gene3D" id="3.30.450.180">
    <property type="match status" value="1"/>
</dbReference>
<evidence type="ECO:0000259" key="1">
    <source>
        <dbReference type="SMART" id="SM00530"/>
    </source>
</evidence>
<dbReference type="InterPro" id="IPR001387">
    <property type="entry name" value="Cro/C1-type_HTH"/>
</dbReference>
<dbReference type="Proteomes" id="UP000093695">
    <property type="component" value="Chromosome"/>
</dbReference>
<sequence length="275" mass="30585">MVGVAPPPSAARRRELADFLRTRRAALRPADLGLADDGRRRRTPGLRREEVALDAGVGVSWYTWLEQGRDVTPSPQVLDALARTLRLDQAEHAHLFHLSGVSRPVDGGGYPREAPRELAEIVDALRPHPAYLLGPRLDILAYNPAAALVLHDLVAAPPGRRNLLWWLFGTEWSETPGWHETARANLADFRAEYARRPGDESFVDLVTELSATSPAFRDWWTEHDVRAYEPTRKTIPHARLGPLALHQLQSVPAGHPELRLRILVPADEATRAALG</sequence>
<dbReference type="AlphaFoldDB" id="A0A193CCD8"/>
<organism evidence="2 3">
    <name type="scientific">Amycolatopsis orientalis</name>
    <name type="common">Nocardia orientalis</name>
    <dbReference type="NCBI Taxonomy" id="31958"/>
    <lineage>
        <taxon>Bacteria</taxon>
        <taxon>Bacillati</taxon>
        <taxon>Actinomycetota</taxon>
        <taxon>Actinomycetes</taxon>
        <taxon>Pseudonocardiales</taxon>
        <taxon>Pseudonocardiaceae</taxon>
        <taxon>Amycolatopsis</taxon>
    </lineage>
</organism>
<feature type="domain" description="HTH cro/C1-type" evidence="1">
    <location>
        <begin position="19"/>
        <end position="92"/>
    </location>
</feature>
<dbReference type="GO" id="GO:0003677">
    <property type="term" value="F:DNA binding"/>
    <property type="evidence" value="ECO:0007669"/>
    <property type="project" value="InterPro"/>
</dbReference>
<gene>
    <name evidence="2" type="ORF">SD37_23310</name>
</gene>
<dbReference type="Pfam" id="PF13560">
    <property type="entry name" value="HTH_31"/>
    <property type="match status" value="1"/>
</dbReference>
<dbReference type="Gene3D" id="1.10.260.40">
    <property type="entry name" value="lambda repressor-like DNA-binding domains"/>
    <property type="match status" value="1"/>
</dbReference>
<protein>
    <recommendedName>
        <fullName evidence="1">HTH cro/C1-type domain-containing protein</fullName>
    </recommendedName>
</protein>
<dbReference type="PANTHER" id="PTHR35010">
    <property type="entry name" value="BLL4672 PROTEIN-RELATED"/>
    <property type="match status" value="1"/>
</dbReference>
<dbReference type="InterPro" id="IPR041413">
    <property type="entry name" value="MLTR_LBD"/>
</dbReference>
<keyword evidence="3" id="KW-1185">Reference proteome</keyword>
<reference evidence="2 3" key="1">
    <citation type="journal article" date="2015" name="Genome Announc.">
        <title>Draft Genome Sequence of Norvancomycin-Producing Strain Amycolatopsis orientalis CPCC200066.</title>
        <authorList>
            <person name="Lei X."/>
            <person name="Yuan F."/>
            <person name="Shi Y."/>
            <person name="Li X."/>
            <person name="Wang L."/>
            <person name="Hong B."/>
        </authorList>
    </citation>
    <scope>NUCLEOTIDE SEQUENCE [LARGE SCALE GENOMIC DNA]</scope>
    <source>
        <strain evidence="2 3">B-37</strain>
    </source>
</reference>
<dbReference type="InterPro" id="IPR010982">
    <property type="entry name" value="Lambda_DNA-bd_dom_sf"/>
</dbReference>
<dbReference type="CDD" id="cd00093">
    <property type="entry name" value="HTH_XRE"/>
    <property type="match status" value="1"/>
</dbReference>
<dbReference type="KEGG" id="aori:SD37_23310"/>